<sequence>MTIGSKARPVRCKRTWRERSLNAPALGSNGAGRPAAPRVDHEGNEQKALILWLYGEWQRGTEVGQAYPVTYHVPNGGQRSKKTGADLKRQGVKAGVSDLVVMEARGGMHGLYLEFKATPPNHAAVAASQIDWLALADARGYGAVLAQGIEEAREVLREYMALSPTRVAGAVQRIEAGTNWRK</sequence>
<evidence type="ECO:0000313" key="3">
    <source>
        <dbReference type="Proteomes" id="UP000525987"/>
    </source>
</evidence>
<organism evidence="2 3">
    <name type="scientific">Halomonas organivorans</name>
    <dbReference type="NCBI Taxonomy" id="257772"/>
    <lineage>
        <taxon>Bacteria</taxon>
        <taxon>Pseudomonadati</taxon>
        <taxon>Pseudomonadota</taxon>
        <taxon>Gammaproteobacteria</taxon>
        <taxon>Oceanospirillales</taxon>
        <taxon>Halomonadaceae</taxon>
        <taxon>Halomonas</taxon>
    </lineage>
</organism>
<proteinExistence type="predicted"/>
<dbReference type="EMBL" id="JACHXM010000018">
    <property type="protein sequence ID" value="MBB3142211.1"/>
    <property type="molecule type" value="Genomic_DNA"/>
</dbReference>
<dbReference type="Proteomes" id="UP000525987">
    <property type="component" value="Unassembled WGS sequence"/>
</dbReference>
<dbReference type="AlphaFoldDB" id="A0A7W5BZU2"/>
<dbReference type="RefSeq" id="WP_183388574.1">
    <property type="nucleotide sequence ID" value="NZ_JACHXM010000018.1"/>
</dbReference>
<dbReference type="Gene3D" id="3.40.1350.10">
    <property type="match status" value="1"/>
</dbReference>
<gene>
    <name evidence="2" type="ORF">FHR96_003098</name>
</gene>
<evidence type="ECO:0000313" key="2">
    <source>
        <dbReference type="EMBL" id="MBB3142211.1"/>
    </source>
</evidence>
<evidence type="ECO:0008006" key="4">
    <source>
        <dbReference type="Google" id="ProtNLM"/>
    </source>
</evidence>
<evidence type="ECO:0000256" key="1">
    <source>
        <dbReference type="SAM" id="MobiDB-lite"/>
    </source>
</evidence>
<name>A0A7W5BZU2_9GAMM</name>
<accession>A0A7W5BZU2</accession>
<dbReference type="InterPro" id="IPR011856">
    <property type="entry name" value="tRNA_endonuc-like_dom_sf"/>
</dbReference>
<feature type="region of interest" description="Disordered" evidence="1">
    <location>
        <begin position="17"/>
        <end position="41"/>
    </location>
</feature>
<keyword evidence="3" id="KW-1185">Reference proteome</keyword>
<comment type="caution">
    <text evidence="2">The sequence shown here is derived from an EMBL/GenBank/DDBJ whole genome shotgun (WGS) entry which is preliminary data.</text>
</comment>
<dbReference type="GO" id="GO:0003676">
    <property type="term" value="F:nucleic acid binding"/>
    <property type="evidence" value="ECO:0007669"/>
    <property type="project" value="InterPro"/>
</dbReference>
<protein>
    <recommendedName>
        <fullName evidence="4">VRR-NUC domain-containing protein</fullName>
    </recommendedName>
</protein>
<reference evidence="2 3" key="1">
    <citation type="submission" date="2020-08" db="EMBL/GenBank/DDBJ databases">
        <title>Genomic Encyclopedia of Type Strains, Phase III (KMG-III): the genomes of soil and plant-associated and newly described type strains.</title>
        <authorList>
            <person name="Whitman W."/>
        </authorList>
    </citation>
    <scope>NUCLEOTIDE SEQUENCE [LARGE SCALE GENOMIC DNA]</scope>
    <source>
        <strain evidence="2 3">CECT 5995</strain>
    </source>
</reference>